<sequence length="176" mass="19757">MNTLTKAVLVSLATSSLTISANALAASVEINWQNPEKYADVRPTNESRVKFRERTFEALDKYVGELAEKLPEKEKLSMTVTNLDLAGQVWPSSFVFGNATGSDVRIIKRVDIPRISFSYSLTDDSGKVLKSADVKLKDMSFLDNPSTFRQNEYLGYEKAMLKDWFDEEMADALAQN</sequence>
<dbReference type="RefSeq" id="WP_070123807.1">
    <property type="nucleotide sequence ID" value="NZ_MDHN01000008.1"/>
</dbReference>
<dbReference type="Proteomes" id="UP000175691">
    <property type="component" value="Unassembled WGS sequence"/>
</dbReference>
<dbReference type="STRING" id="1656094.BFC18_04805"/>
<organism evidence="2 3">
    <name type="scientific">Alteromonas confluentis</name>
    <dbReference type="NCBI Taxonomy" id="1656094"/>
    <lineage>
        <taxon>Bacteria</taxon>
        <taxon>Pseudomonadati</taxon>
        <taxon>Pseudomonadota</taxon>
        <taxon>Gammaproteobacteria</taxon>
        <taxon>Alteromonadales</taxon>
        <taxon>Alteromonadaceae</taxon>
        <taxon>Alteromonas/Salinimonas group</taxon>
        <taxon>Alteromonas</taxon>
    </lineage>
</organism>
<dbReference type="Pfam" id="PF11454">
    <property type="entry name" value="DUF3016"/>
    <property type="match status" value="1"/>
</dbReference>
<dbReference type="InterPro" id="IPR021557">
    <property type="entry name" value="DUF3016"/>
</dbReference>
<evidence type="ECO:0000256" key="1">
    <source>
        <dbReference type="SAM" id="SignalP"/>
    </source>
</evidence>
<evidence type="ECO:0008006" key="4">
    <source>
        <dbReference type="Google" id="ProtNLM"/>
    </source>
</evidence>
<evidence type="ECO:0000313" key="2">
    <source>
        <dbReference type="EMBL" id="OFC72025.1"/>
    </source>
</evidence>
<proteinExistence type="predicted"/>
<feature type="chain" id="PRO_5009209783" description="DUF3016 domain-containing protein" evidence="1">
    <location>
        <begin position="26"/>
        <end position="176"/>
    </location>
</feature>
<dbReference type="EMBL" id="MDHN01000008">
    <property type="protein sequence ID" value="OFC72025.1"/>
    <property type="molecule type" value="Genomic_DNA"/>
</dbReference>
<evidence type="ECO:0000313" key="3">
    <source>
        <dbReference type="Proteomes" id="UP000175691"/>
    </source>
</evidence>
<keyword evidence="1" id="KW-0732">Signal</keyword>
<accession>A0A1E7ZES5</accession>
<gene>
    <name evidence="2" type="ORF">BFC18_04805</name>
</gene>
<feature type="signal peptide" evidence="1">
    <location>
        <begin position="1"/>
        <end position="25"/>
    </location>
</feature>
<protein>
    <recommendedName>
        <fullName evidence="4">DUF3016 domain-containing protein</fullName>
    </recommendedName>
</protein>
<reference evidence="2 3" key="1">
    <citation type="submission" date="2016-08" db="EMBL/GenBank/DDBJ databases">
        <authorList>
            <person name="Seilhamer J.J."/>
        </authorList>
    </citation>
    <scope>NUCLEOTIDE SEQUENCE [LARGE SCALE GENOMIC DNA]</scope>
    <source>
        <strain evidence="2 3">KCTC 42603</strain>
    </source>
</reference>
<dbReference type="AlphaFoldDB" id="A0A1E7ZES5"/>
<name>A0A1E7ZES5_9ALTE</name>
<keyword evidence="3" id="KW-1185">Reference proteome</keyword>
<comment type="caution">
    <text evidence="2">The sequence shown here is derived from an EMBL/GenBank/DDBJ whole genome shotgun (WGS) entry which is preliminary data.</text>
</comment>
<dbReference type="OrthoDB" id="195620at2"/>